<evidence type="ECO:0000313" key="2">
    <source>
        <dbReference type="Proteomes" id="UP001500454"/>
    </source>
</evidence>
<dbReference type="CDD" id="cd14789">
    <property type="entry name" value="Tiki"/>
    <property type="match status" value="1"/>
</dbReference>
<name>A0ABP8IWS6_9BACT</name>
<dbReference type="PANTHER" id="PTHR40590:SF1">
    <property type="entry name" value="CYTOPLASMIC PROTEIN"/>
    <property type="match status" value="1"/>
</dbReference>
<protein>
    <recommendedName>
        <fullName evidence="3">TraB/GumN family protein</fullName>
    </recommendedName>
</protein>
<accession>A0ABP8IWS6</accession>
<gene>
    <name evidence="1" type="ORF">GCM10023186_13040</name>
</gene>
<dbReference type="InterPro" id="IPR002816">
    <property type="entry name" value="TraB/PrgY/GumN_fam"/>
</dbReference>
<dbReference type="PANTHER" id="PTHR40590">
    <property type="entry name" value="CYTOPLASMIC PROTEIN-RELATED"/>
    <property type="match status" value="1"/>
</dbReference>
<reference evidence="2" key="1">
    <citation type="journal article" date="2019" name="Int. J. Syst. Evol. Microbiol.">
        <title>The Global Catalogue of Microorganisms (GCM) 10K type strain sequencing project: providing services to taxonomists for standard genome sequencing and annotation.</title>
        <authorList>
            <consortium name="The Broad Institute Genomics Platform"/>
            <consortium name="The Broad Institute Genome Sequencing Center for Infectious Disease"/>
            <person name="Wu L."/>
            <person name="Ma J."/>
        </authorList>
    </citation>
    <scope>NUCLEOTIDE SEQUENCE [LARGE SCALE GENOMIC DNA]</scope>
    <source>
        <strain evidence="2">JCM 17924</strain>
    </source>
</reference>
<evidence type="ECO:0008006" key="3">
    <source>
        <dbReference type="Google" id="ProtNLM"/>
    </source>
</evidence>
<comment type="caution">
    <text evidence="1">The sequence shown here is derived from an EMBL/GenBank/DDBJ whole genome shotgun (WGS) entry which is preliminary data.</text>
</comment>
<proteinExistence type="predicted"/>
<dbReference type="InterPro" id="IPR047111">
    <property type="entry name" value="YbaP-like"/>
</dbReference>
<sequence length="246" mass="27838">MHLLCPDDAPVTDEMIQALRSSEQLVLELDMDAPDFAKRTRRASQLPMGVSLRRLLKQREFNVLKQFFRERLNQSIWAYVSVYPVLTESVVYSTALSCTPVSYELKLMELAKAQSKEVEGLETVEWQMASLQRATPKQQAKSLVRAVLAYDSIPPLMQQLVTTYRQQNVDALYRMATDPRLGTNQAETADLAVRNQDWIPKMKTWMAARPSFFAVGAAHLGGATGVLQLLRQQGYKIEPVVVPLRP</sequence>
<dbReference type="EMBL" id="BAABHA010000002">
    <property type="protein sequence ID" value="GAA4377662.1"/>
    <property type="molecule type" value="Genomic_DNA"/>
</dbReference>
<organism evidence="1 2">
    <name type="scientific">Hymenobacter koreensis</name>
    <dbReference type="NCBI Taxonomy" id="1084523"/>
    <lineage>
        <taxon>Bacteria</taxon>
        <taxon>Pseudomonadati</taxon>
        <taxon>Bacteroidota</taxon>
        <taxon>Cytophagia</taxon>
        <taxon>Cytophagales</taxon>
        <taxon>Hymenobacteraceae</taxon>
        <taxon>Hymenobacter</taxon>
    </lineage>
</organism>
<keyword evidence="2" id="KW-1185">Reference proteome</keyword>
<dbReference type="Proteomes" id="UP001500454">
    <property type="component" value="Unassembled WGS sequence"/>
</dbReference>
<evidence type="ECO:0000313" key="1">
    <source>
        <dbReference type="EMBL" id="GAA4377662.1"/>
    </source>
</evidence>
<dbReference type="Pfam" id="PF01963">
    <property type="entry name" value="TraB_PrgY_gumN"/>
    <property type="match status" value="1"/>
</dbReference>